<evidence type="ECO:0000313" key="2">
    <source>
        <dbReference type="EMBL" id="TQR84731.1"/>
    </source>
</evidence>
<evidence type="ECO:0000256" key="1">
    <source>
        <dbReference type="SAM" id="MobiDB-lite"/>
    </source>
</evidence>
<keyword evidence="3" id="KW-1185">Reference proteome</keyword>
<dbReference type="EMBL" id="VIFX01000027">
    <property type="protein sequence ID" value="TQR84731.1"/>
    <property type="molecule type" value="Genomic_DNA"/>
</dbReference>
<gene>
    <name evidence="2" type="ORF">D8S82_20015</name>
</gene>
<dbReference type="SUPFAM" id="SSF82607">
    <property type="entry name" value="YbaB-like"/>
    <property type="match status" value="1"/>
</dbReference>
<organism evidence="2 3">
    <name type="scientific">Mycolicibacterium hodleri</name>
    <dbReference type="NCBI Taxonomy" id="49897"/>
    <lineage>
        <taxon>Bacteria</taxon>
        <taxon>Bacillati</taxon>
        <taxon>Actinomycetota</taxon>
        <taxon>Actinomycetes</taxon>
        <taxon>Mycobacteriales</taxon>
        <taxon>Mycobacteriaceae</taxon>
        <taxon>Mycolicibacterium</taxon>
    </lineage>
</organism>
<sequence>MTRMVSRRCWQTGRTSVSNESIRSEFGEVLALVQEQMRDLSNIQQERSTMMARATAADGMVEVTVNAQRTVVKTVVDESYLDDHEFAELGAHVTSAAQAAVRQLDKRSEALLAPMNERRKAVSGIAGNVIGLPGFREALAEVTAMGDSLQAEPTPTENEGDDGSSFPTIRS</sequence>
<proteinExistence type="predicted"/>
<name>A0A544VXM2_9MYCO</name>
<dbReference type="GO" id="GO:0003677">
    <property type="term" value="F:DNA binding"/>
    <property type="evidence" value="ECO:0007669"/>
    <property type="project" value="InterPro"/>
</dbReference>
<protein>
    <submittedName>
        <fullName evidence="2">YbaB/EbfC family nucleoid-associated protein</fullName>
    </submittedName>
</protein>
<dbReference type="AlphaFoldDB" id="A0A544VXM2"/>
<reference evidence="2 3" key="1">
    <citation type="submission" date="2018-10" db="EMBL/GenBank/DDBJ databases">
        <title>Draft genome of Mycobacterium hodleri strain B.</title>
        <authorList>
            <person name="Amande T.J."/>
            <person name="Mcgenity T.J."/>
        </authorList>
    </citation>
    <scope>NUCLEOTIDE SEQUENCE [LARGE SCALE GENOMIC DNA]</scope>
    <source>
        <strain evidence="2 3">B</strain>
    </source>
</reference>
<dbReference type="InterPro" id="IPR036894">
    <property type="entry name" value="YbaB-like_sf"/>
</dbReference>
<accession>A0A544VXM2</accession>
<dbReference type="Gene3D" id="3.30.1310.10">
    <property type="entry name" value="Nucleoid-associated protein YbaB-like domain"/>
    <property type="match status" value="1"/>
</dbReference>
<comment type="caution">
    <text evidence="2">The sequence shown here is derived from an EMBL/GenBank/DDBJ whole genome shotgun (WGS) entry which is preliminary data.</text>
</comment>
<dbReference type="Pfam" id="PF02575">
    <property type="entry name" value="YbaB_DNA_bd"/>
    <property type="match status" value="1"/>
</dbReference>
<dbReference type="InterPro" id="IPR004401">
    <property type="entry name" value="YbaB/EbfC"/>
</dbReference>
<evidence type="ECO:0000313" key="3">
    <source>
        <dbReference type="Proteomes" id="UP000315759"/>
    </source>
</evidence>
<dbReference type="Proteomes" id="UP000315759">
    <property type="component" value="Unassembled WGS sequence"/>
</dbReference>
<feature type="region of interest" description="Disordered" evidence="1">
    <location>
        <begin position="146"/>
        <end position="171"/>
    </location>
</feature>